<name>A0A806K0T0_9BACT</name>
<dbReference type="EMBL" id="JQ844229">
    <property type="protein sequence ID" value="AGS53298.1"/>
    <property type="molecule type" value="Genomic_DNA"/>
</dbReference>
<organism evidence="4">
    <name type="scientific">uncultured bacterium contig00013</name>
    <dbReference type="NCBI Taxonomy" id="1181504"/>
    <lineage>
        <taxon>Bacteria</taxon>
        <taxon>environmental samples</taxon>
    </lineage>
</organism>
<evidence type="ECO:0000256" key="1">
    <source>
        <dbReference type="ARBA" id="ARBA00023125"/>
    </source>
</evidence>
<protein>
    <recommendedName>
        <fullName evidence="3">Tyr recombinase domain-containing protein</fullName>
    </recommendedName>
</protein>
<proteinExistence type="predicted"/>
<reference evidence="4" key="1">
    <citation type="submission" date="2012-03" db="EMBL/GenBank/DDBJ databases">
        <title>Functional metagenomics reveals considerable lignocellulase gene clusters in the gut microbiome of a wood-feeding higher termite.</title>
        <authorList>
            <person name="Liu N."/>
        </authorList>
    </citation>
    <scope>NUCLEOTIDE SEQUENCE</scope>
</reference>
<dbReference type="PROSITE" id="PS51898">
    <property type="entry name" value="TYR_RECOMBINASE"/>
    <property type="match status" value="1"/>
</dbReference>
<dbReference type="InterPro" id="IPR013762">
    <property type="entry name" value="Integrase-like_cat_sf"/>
</dbReference>
<dbReference type="Pfam" id="PF00589">
    <property type="entry name" value="Phage_integrase"/>
    <property type="match status" value="1"/>
</dbReference>
<dbReference type="GO" id="GO:0015074">
    <property type="term" value="P:DNA integration"/>
    <property type="evidence" value="ECO:0007669"/>
    <property type="project" value="InterPro"/>
</dbReference>
<sequence length="448" mass="51030">MNAYPFSVFKRADRSCYSVSFKDANGKYLRPVSTGKKTEKEAIQAAFQMLRDGIPQNKPSAKETAVVSVQDLAFKDMVRKIKTGEEAENILAELRRRGWAKSYVRKNSPGDVDFILFLKEFWSWDVSPYIKEKQRKSHGIHKAHCIRQEQAVTRYWEPFFKGRFLGEITADDISGFIDYMGEKDLSASRRNVVIKAGTKALRWAFSKNKIEIDPTRGHMLFSGDEASREILTPVVAAAAFRAVWKDDRAKIANMLASVTGMRSGEIMALRFQDIGPDCLYVRSSYNSNDKLKTTKNNKSRIVEIPFPDLITGLVELAKQNPWGVGPDSFVFWSTGKKDGPMQGRTFVQDLRLALMQIGITKEDAEKYDFHGWRHFFTSYMVGKLEKKLLKGETGHLTDIMIDRYSDHETVGDRELIQAKKRETFAGLLPERSKLLVFKKESQTVEACG</sequence>
<accession>A0A806K0T0</accession>
<evidence type="ECO:0000259" key="3">
    <source>
        <dbReference type="PROSITE" id="PS51898"/>
    </source>
</evidence>
<dbReference type="Gene3D" id="1.10.150.130">
    <property type="match status" value="1"/>
</dbReference>
<keyword evidence="1" id="KW-0238">DNA-binding</keyword>
<evidence type="ECO:0000256" key="2">
    <source>
        <dbReference type="ARBA" id="ARBA00023172"/>
    </source>
</evidence>
<dbReference type="AlphaFoldDB" id="A0A806K0T0"/>
<dbReference type="InterPro" id="IPR011010">
    <property type="entry name" value="DNA_brk_join_enz"/>
</dbReference>
<dbReference type="GO" id="GO:0006310">
    <property type="term" value="P:DNA recombination"/>
    <property type="evidence" value="ECO:0007669"/>
    <property type="project" value="UniProtKB-KW"/>
</dbReference>
<keyword evidence="2" id="KW-0233">DNA recombination</keyword>
<evidence type="ECO:0000313" key="4">
    <source>
        <dbReference type="EMBL" id="AGS53298.1"/>
    </source>
</evidence>
<dbReference type="Gene3D" id="1.10.443.10">
    <property type="entry name" value="Intergrase catalytic core"/>
    <property type="match status" value="1"/>
</dbReference>
<dbReference type="InterPro" id="IPR010998">
    <property type="entry name" value="Integrase_recombinase_N"/>
</dbReference>
<dbReference type="SUPFAM" id="SSF56349">
    <property type="entry name" value="DNA breaking-rejoining enzymes"/>
    <property type="match status" value="1"/>
</dbReference>
<dbReference type="CDD" id="cd00397">
    <property type="entry name" value="DNA_BRE_C"/>
    <property type="match status" value="1"/>
</dbReference>
<feature type="domain" description="Tyr recombinase" evidence="3">
    <location>
        <begin position="226"/>
        <end position="437"/>
    </location>
</feature>
<dbReference type="InterPro" id="IPR002104">
    <property type="entry name" value="Integrase_catalytic"/>
</dbReference>
<dbReference type="GO" id="GO:0003677">
    <property type="term" value="F:DNA binding"/>
    <property type="evidence" value="ECO:0007669"/>
    <property type="project" value="UniProtKB-KW"/>
</dbReference>